<accession>A0A915EPT2</accession>
<evidence type="ECO:0000259" key="1">
    <source>
        <dbReference type="Pfam" id="PF05699"/>
    </source>
</evidence>
<dbReference type="WBParaSite" id="jg8197">
    <property type="protein sequence ID" value="jg8197"/>
    <property type="gene ID" value="jg8197"/>
</dbReference>
<feature type="domain" description="HAT C-terminal dimerisation" evidence="1">
    <location>
        <begin position="147"/>
        <end position="195"/>
    </location>
</feature>
<dbReference type="Proteomes" id="UP000887574">
    <property type="component" value="Unplaced"/>
</dbReference>
<evidence type="ECO:0000313" key="3">
    <source>
        <dbReference type="WBParaSite" id="jg8197"/>
    </source>
</evidence>
<evidence type="ECO:0000313" key="2">
    <source>
        <dbReference type="Proteomes" id="UP000887574"/>
    </source>
</evidence>
<dbReference type="InterPro" id="IPR012337">
    <property type="entry name" value="RNaseH-like_sf"/>
</dbReference>
<dbReference type="SUPFAM" id="SSF53098">
    <property type="entry name" value="Ribonuclease H-like"/>
    <property type="match status" value="1"/>
</dbReference>
<organism evidence="2 3">
    <name type="scientific">Ditylenchus dipsaci</name>
    <dbReference type="NCBI Taxonomy" id="166011"/>
    <lineage>
        <taxon>Eukaryota</taxon>
        <taxon>Metazoa</taxon>
        <taxon>Ecdysozoa</taxon>
        <taxon>Nematoda</taxon>
        <taxon>Chromadorea</taxon>
        <taxon>Rhabditida</taxon>
        <taxon>Tylenchina</taxon>
        <taxon>Tylenchomorpha</taxon>
        <taxon>Sphaerularioidea</taxon>
        <taxon>Anguinidae</taxon>
        <taxon>Anguininae</taxon>
        <taxon>Ditylenchus</taxon>
    </lineage>
</organism>
<name>A0A915EPT2_9BILA</name>
<dbReference type="InterPro" id="IPR008906">
    <property type="entry name" value="HATC_C_dom"/>
</dbReference>
<protein>
    <submittedName>
        <fullName evidence="3">HAT C-terminal dimerisation domain-containing protein</fullName>
    </submittedName>
</protein>
<proteinExistence type="predicted"/>
<sequence length="203" mass="23106">MFVSTRWGSWIPVIRSVLSIEDVIVRVAKTHKFAYPDQDEMDYLRNVLKILEPFEEIIISSQSTKRVTISSISKEEIPETSNAYILNDQLRVDLMCRFRYLLDPSVANFDSAFLVTTVSDVNTMDTLEPEEEQVGIDYLVKMSNGHLINLCISLLSVPATGSPVERVFSIAGMMVNKHRSRTEEELLDAKLIVYNNHITAFTN</sequence>
<keyword evidence="2" id="KW-1185">Reference proteome</keyword>
<dbReference type="Pfam" id="PF05699">
    <property type="entry name" value="Dimer_Tnp_hAT"/>
    <property type="match status" value="1"/>
</dbReference>
<dbReference type="GO" id="GO:0046983">
    <property type="term" value="F:protein dimerization activity"/>
    <property type="evidence" value="ECO:0007669"/>
    <property type="project" value="InterPro"/>
</dbReference>
<dbReference type="AlphaFoldDB" id="A0A915EPT2"/>
<reference evidence="3" key="1">
    <citation type="submission" date="2022-11" db="UniProtKB">
        <authorList>
            <consortium name="WormBaseParasite"/>
        </authorList>
    </citation>
    <scope>IDENTIFICATION</scope>
</reference>